<keyword evidence="9" id="KW-0472">Membrane</keyword>
<dbReference type="GO" id="GO:0000156">
    <property type="term" value="F:phosphorelay response regulator activity"/>
    <property type="evidence" value="ECO:0007669"/>
    <property type="project" value="TreeGrafter"/>
</dbReference>
<feature type="transmembrane region" description="Helical" evidence="9">
    <location>
        <begin position="34"/>
        <end position="56"/>
    </location>
</feature>
<dbReference type="InterPro" id="IPR036097">
    <property type="entry name" value="HisK_dim/P_sf"/>
</dbReference>
<comment type="caution">
    <text evidence="11">The sequence shown here is derived from an EMBL/GenBank/DDBJ whole genome shotgun (WGS) entry which is preliminary data.</text>
</comment>
<dbReference type="InterPro" id="IPR050351">
    <property type="entry name" value="BphY/WalK/GraS-like"/>
</dbReference>
<dbReference type="GO" id="GO:0007234">
    <property type="term" value="P:osmosensory signaling via phosphorelay pathway"/>
    <property type="evidence" value="ECO:0007669"/>
    <property type="project" value="TreeGrafter"/>
</dbReference>
<comment type="catalytic activity">
    <reaction evidence="1">
        <text>ATP + protein L-histidine = ADP + protein N-phospho-L-histidine.</text>
        <dbReference type="EC" id="2.7.13.3"/>
    </reaction>
</comment>
<dbReference type="GO" id="GO:0030295">
    <property type="term" value="F:protein kinase activator activity"/>
    <property type="evidence" value="ECO:0007669"/>
    <property type="project" value="TreeGrafter"/>
</dbReference>
<proteinExistence type="predicted"/>
<evidence type="ECO:0000256" key="6">
    <source>
        <dbReference type="ARBA" id="ARBA00022777"/>
    </source>
</evidence>
<organism evidence="11 12">
    <name type="scientific">Candidatus Terrybacteria bacterium RIFCSPHIGHO2_01_FULL_48_17</name>
    <dbReference type="NCBI Taxonomy" id="1802362"/>
    <lineage>
        <taxon>Bacteria</taxon>
        <taxon>Candidatus Terryibacteriota</taxon>
    </lineage>
</organism>
<protein>
    <recommendedName>
        <fullName evidence="2">histidine kinase</fullName>
        <ecNumber evidence="2">2.7.13.3</ecNumber>
    </recommendedName>
</protein>
<evidence type="ECO:0000256" key="8">
    <source>
        <dbReference type="ARBA" id="ARBA00023012"/>
    </source>
</evidence>
<dbReference type="Proteomes" id="UP000177629">
    <property type="component" value="Unassembled WGS sequence"/>
</dbReference>
<evidence type="ECO:0000256" key="5">
    <source>
        <dbReference type="ARBA" id="ARBA00022741"/>
    </source>
</evidence>
<dbReference type="Gene3D" id="1.10.287.130">
    <property type="match status" value="1"/>
</dbReference>
<dbReference type="EC" id="2.7.13.3" evidence="2"/>
<dbReference type="SUPFAM" id="SSF47384">
    <property type="entry name" value="Homodimeric domain of signal transducing histidine kinase"/>
    <property type="match status" value="1"/>
</dbReference>
<dbReference type="InterPro" id="IPR003661">
    <property type="entry name" value="HisK_dim/P_dom"/>
</dbReference>
<feature type="domain" description="Histidine kinase" evidence="10">
    <location>
        <begin position="101"/>
        <end position="318"/>
    </location>
</feature>
<evidence type="ECO:0000256" key="9">
    <source>
        <dbReference type="SAM" id="Phobius"/>
    </source>
</evidence>
<dbReference type="InterPro" id="IPR004358">
    <property type="entry name" value="Sig_transdc_His_kin-like_C"/>
</dbReference>
<dbReference type="InterPro" id="IPR036890">
    <property type="entry name" value="HATPase_C_sf"/>
</dbReference>
<dbReference type="GO" id="GO:0000155">
    <property type="term" value="F:phosphorelay sensor kinase activity"/>
    <property type="evidence" value="ECO:0007669"/>
    <property type="project" value="InterPro"/>
</dbReference>
<evidence type="ECO:0000256" key="2">
    <source>
        <dbReference type="ARBA" id="ARBA00012438"/>
    </source>
</evidence>
<accession>A0A1G2PL07</accession>
<sequence>MRILKEMKEFLNPRNAFERCRRWGVPIWQCPDMILLFVGVIAVISIILVTILSQRYQFSEEILVSVASMLAVAFLVAGFLLSVTLEKIAQANHLRAQFLRIVSHQLRSPITAARWALSSLMTDFGPMFPEGASRMISIVEDAVGRMRRVAEAVAEVSIAARMQKPQDTFAVQEVVLALSQEFDSAARIAGIAFVSNIDGKKCFIHADRDQMRYVVEVLLDNAMRYSKKGDTVSLGLTCEEKHVVISVHDTGMGIPVKEQGKIFEPFFRASAAHGVWPGGTGLSLFAAYSIVEALGGKLVFSSQEKRGSTFTITIPRADQKS</sequence>
<dbReference type="SUPFAM" id="SSF55874">
    <property type="entry name" value="ATPase domain of HSP90 chaperone/DNA topoisomerase II/histidine kinase"/>
    <property type="match status" value="1"/>
</dbReference>
<feature type="transmembrane region" description="Helical" evidence="9">
    <location>
        <begin position="62"/>
        <end position="85"/>
    </location>
</feature>
<evidence type="ECO:0000256" key="7">
    <source>
        <dbReference type="ARBA" id="ARBA00022840"/>
    </source>
</evidence>
<dbReference type="InterPro" id="IPR003594">
    <property type="entry name" value="HATPase_dom"/>
</dbReference>
<dbReference type="EMBL" id="MHSS01000002">
    <property type="protein sequence ID" value="OHA48953.1"/>
    <property type="molecule type" value="Genomic_DNA"/>
</dbReference>
<keyword evidence="4" id="KW-0808">Transferase</keyword>
<gene>
    <name evidence="11" type="ORF">A2806_04665</name>
</gene>
<keyword evidence="6" id="KW-0418">Kinase</keyword>
<keyword evidence="3" id="KW-0597">Phosphoprotein</keyword>
<evidence type="ECO:0000313" key="12">
    <source>
        <dbReference type="Proteomes" id="UP000177629"/>
    </source>
</evidence>
<dbReference type="CDD" id="cd00082">
    <property type="entry name" value="HisKA"/>
    <property type="match status" value="1"/>
</dbReference>
<dbReference type="InterPro" id="IPR005467">
    <property type="entry name" value="His_kinase_dom"/>
</dbReference>
<dbReference type="AlphaFoldDB" id="A0A1G2PL07"/>
<dbReference type="SMART" id="SM00387">
    <property type="entry name" value="HATPase_c"/>
    <property type="match status" value="1"/>
</dbReference>
<keyword evidence="9" id="KW-0812">Transmembrane</keyword>
<dbReference type="PRINTS" id="PR00344">
    <property type="entry name" value="BCTRLSENSOR"/>
</dbReference>
<name>A0A1G2PL07_9BACT</name>
<evidence type="ECO:0000256" key="3">
    <source>
        <dbReference type="ARBA" id="ARBA00022553"/>
    </source>
</evidence>
<reference evidence="11 12" key="1">
    <citation type="journal article" date="2016" name="Nat. Commun.">
        <title>Thousands of microbial genomes shed light on interconnected biogeochemical processes in an aquifer system.</title>
        <authorList>
            <person name="Anantharaman K."/>
            <person name="Brown C.T."/>
            <person name="Hug L.A."/>
            <person name="Sharon I."/>
            <person name="Castelle C.J."/>
            <person name="Probst A.J."/>
            <person name="Thomas B.C."/>
            <person name="Singh A."/>
            <person name="Wilkins M.J."/>
            <person name="Karaoz U."/>
            <person name="Brodie E.L."/>
            <person name="Williams K.H."/>
            <person name="Hubbard S.S."/>
            <person name="Banfield J.F."/>
        </authorList>
    </citation>
    <scope>NUCLEOTIDE SEQUENCE [LARGE SCALE GENOMIC DNA]</scope>
</reference>
<dbReference type="PANTHER" id="PTHR42878">
    <property type="entry name" value="TWO-COMPONENT HISTIDINE KINASE"/>
    <property type="match status" value="1"/>
</dbReference>
<dbReference type="CDD" id="cd00075">
    <property type="entry name" value="HATPase"/>
    <property type="match status" value="1"/>
</dbReference>
<dbReference type="GO" id="GO:0005524">
    <property type="term" value="F:ATP binding"/>
    <property type="evidence" value="ECO:0007669"/>
    <property type="project" value="UniProtKB-KW"/>
</dbReference>
<evidence type="ECO:0000256" key="4">
    <source>
        <dbReference type="ARBA" id="ARBA00022679"/>
    </source>
</evidence>
<dbReference type="Gene3D" id="3.30.565.10">
    <property type="entry name" value="Histidine kinase-like ATPase, C-terminal domain"/>
    <property type="match status" value="1"/>
</dbReference>
<evidence type="ECO:0000256" key="1">
    <source>
        <dbReference type="ARBA" id="ARBA00000085"/>
    </source>
</evidence>
<keyword evidence="7" id="KW-0067">ATP-binding</keyword>
<dbReference type="Pfam" id="PF02518">
    <property type="entry name" value="HATPase_c"/>
    <property type="match status" value="1"/>
</dbReference>
<evidence type="ECO:0000259" key="10">
    <source>
        <dbReference type="PROSITE" id="PS50109"/>
    </source>
</evidence>
<dbReference type="STRING" id="1802362.A2806_04665"/>
<dbReference type="PANTHER" id="PTHR42878:SF7">
    <property type="entry name" value="SENSOR HISTIDINE KINASE GLRK"/>
    <property type="match status" value="1"/>
</dbReference>
<evidence type="ECO:0000313" key="11">
    <source>
        <dbReference type="EMBL" id="OHA48953.1"/>
    </source>
</evidence>
<keyword evidence="5" id="KW-0547">Nucleotide-binding</keyword>
<keyword evidence="8" id="KW-0902">Two-component regulatory system</keyword>
<dbReference type="PROSITE" id="PS50109">
    <property type="entry name" value="HIS_KIN"/>
    <property type="match status" value="1"/>
</dbReference>
<keyword evidence="9" id="KW-1133">Transmembrane helix</keyword>